<keyword evidence="1" id="KW-0805">Transcription regulation</keyword>
<dbReference type="Proteomes" id="UP000243904">
    <property type="component" value="Chromosome I"/>
</dbReference>
<dbReference type="InterPro" id="IPR029016">
    <property type="entry name" value="GAF-like_dom_sf"/>
</dbReference>
<dbReference type="Gene3D" id="3.30.450.40">
    <property type="match status" value="1"/>
</dbReference>
<gene>
    <name evidence="6" type="ORF">SAMN05444158_3845</name>
</gene>
<dbReference type="GO" id="GO:0003677">
    <property type="term" value="F:DNA binding"/>
    <property type="evidence" value="ECO:0007669"/>
    <property type="project" value="UniProtKB-KW"/>
</dbReference>
<dbReference type="InterPro" id="IPR036390">
    <property type="entry name" value="WH_DNA-bd_sf"/>
</dbReference>
<dbReference type="Pfam" id="PF01614">
    <property type="entry name" value="IclR_C"/>
    <property type="match status" value="1"/>
</dbReference>
<evidence type="ECO:0000313" key="7">
    <source>
        <dbReference type="Proteomes" id="UP000243904"/>
    </source>
</evidence>
<feature type="domain" description="IclR-ED" evidence="5">
    <location>
        <begin position="69"/>
        <end position="251"/>
    </location>
</feature>
<dbReference type="Pfam" id="PF09339">
    <property type="entry name" value="HTH_IclR"/>
    <property type="match status" value="1"/>
</dbReference>
<dbReference type="SUPFAM" id="SSF55781">
    <property type="entry name" value="GAF domain-like"/>
    <property type="match status" value="1"/>
</dbReference>
<evidence type="ECO:0000256" key="1">
    <source>
        <dbReference type="ARBA" id="ARBA00023015"/>
    </source>
</evidence>
<feature type="domain" description="HTH iclR-type" evidence="4">
    <location>
        <begin position="6"/>
        <end position="68"/>
    </location>
</feature>
<name>A0A1H1WJ17_9BRAD</name>
<evidence type="ECO:0000256" key="2">
    <source>
        <dbReference type="ARBA" id="ARBA00023125"/>
    </source>
</evidence>
<accession>A0A1H1WJ17</accession>
<dbReference type="Gene3D" id="1.10.10.10">
    <property type="entry name" value="Winged helix-like DNA-binding domain superfamily/Winged helix DNA-binding domain"/>
    <property type="match status" value="1"/>
</dbReference>
<dbReference type="AlphaFoldDB" id="A0A1H1WJ17"/>
<dbReference type="PROSITE" id="PS51078">
    <property type="entry name" value="ICLR_ED"/>
    <property type="match status" value="1"/>
</dbReference>
<evidence type="ECO:0000259" key="4">
    <source>
        <dbReference type="PROSITE" id="PS51077"/>
    </source>
</evidence>
<protein>
    <submittedName>
        <fullName evidence="6">Transcriptional regulator, IclR family</fullName>
    </submittedName>
</protein>
<dbReference type="InterPro" id="IPR036388">
    <property type="entry name" value="WH-like_DNA-bd_sf"/>
</dbReference>
<dbReference type="PROSITE" id="PS51077">
    <property type="entry name" value="HTH_ICLR"/>
    <property type="match status" value="1"/>
</dbReference>
<dbReference type="GO" id="GO:0045892">
    <property type="term" value="P:negative regulation of DNA-templated transcription"/>
    <property type="evidence" value="ECO:0007669"/>
    <property type="project" value="TreeGrafter"/>
</dbReference>
<keyword evidence="7" id="KW-1185">Reference proteome</keyword>
<sequence>MSNELTKSARRVFDILELFRERQCPLRLKDVVDALGMPTSSAAALLKTMAQLNYLSFESTSRAYLPTLRLSQLGGWVTSENYETGPVQEAVRRIGRKVGETILLGTVTDIYVEIVDIIRARQPLQYYTMVGTKVLLVHSGVGWPLLSEETDQDIARIYRRTVKLKKIERGVSSLDRLKAGIEKVRRDGYCLSRGMVTRGVGVIGMMMPTPPTHRRLAIGVAGPQERIEKNLTKILAALRAESARLSHFSGAID</sequence>
<dbReference type="InterPro" id="IPR050707">
    <property type="entry name" value="HTH_MetabolicPath_Reg"/>
</dbReference>
<proteinExistence type="predicted"/>
<dbReference type="EMBL" id="LT629750">
    <property type="protein sequence ID" value="SDS96306.1"/>
    <property type="molecule type" value="Genomic_DNA"/>
</dbReference>
<dbReference type="GO" id="GO:0003700">
    <property type="term" value="F:DNA-binding transcription factor activity"/>
    <property type="evidence" value="ECO:0007669"/>
    <property type="project" value="TreeGrafter"/>
</dbReference>
<reference evidence="7" key="1">
    <citation type="submission" date="2016-10" db="EMBL/GenBank/DDBJ databases">
        <authorList>
            <person name="Varghese N."/>
            <person name="Submissions S."/>
        </authorList>
    </citation>
    <scope>NUCLEOTIDE SEQUENCE [LARGE SCALE GENOMIC DNA]</scope>
    <source>
        <strain evidence="7">GAS369</strain>
    </source>
</reference>
<keyword evidence="2" id="KW-0238">DNA-binding</keyword>
<dbReference type="InterPro" id="IPR005471">
    <property type="entry name" value="Tscrpt_reg_IclR_N"/>
</dbReference>
<evidence type="ECO:0000259" key="5">
    <source>
        <dbReference type="PROSITE" id="PS51078"/>
    </source>
</evidence>
<evidence type="ECO:0000313" key="6">
    <source>
        <dbReference type="EMBL" id="SDS96306.1"/>
    </source>
</evidence>
<evidence type="ECO:0000256" key="3">
    <source>
        <dbReference type="ARBA" id="ARBA00023163"/>
    </source>
</evidence>
<keyword evidence="3" id="KW-0804">Transcription</keyword>
<dbReference type="PANTHER" id="PTHR30136:SF35">
    <property type="entry name" value="HTH-TYPE TRANSCRIPTIONAL REGULATOR RV1719"/>
    <property type="match status" value="1"/>
</dbReference>
<dbReference type="SUPFAM" id="SSF46785">
    <property type="entry name" value="Winged helix' DNA-binding domain"/>
    <property type="match status" value="1"/>
</dbReference>
<dbReference type="InterPro" id="IPR014757">
    <property type="entry name" value="Tscrpt_reg_IclR_C"/>
</dbReference>
<organism evidence="6 7">
    <name type="scientific">Bradyrhizobium canariense</name>
    <dbReference type="NCBI Taxonomy" id="255045"/>
    <lineage>
        <taxon>Bacteria</taxon>
        <taxon>Pseudomonadati</taxon>
        <taxon>Pseudomonadota</taxon>
        <taxon>Alphaproteobacteria</taxon>
        <taxon>Hyphomicrobiales</taxon>
        <taxon>Nitrobacteraceae</taxon>
        <taxon>Bradyrhizobium</taxon>
    </lineage>
</organism>
<dbReference type="PANTHER" id="PTHR30136">
    <property type="entry name" value="HELIX-TURN-HELIX TRANSCRIPTIONAL REGULATOR, ICLR FAMILY"/>
    <property type="match status" value="1"/>
</dbReference>
<dbReference type="RefSeq" id="WP_167558786.1">
    <property type="nucleotide sequence ID" value="NZ_LT629750.1"/>
</dbReference>